<dbReference type="AlphaFoldDB" id="A0A7R9H172"/>
<evidence type="ECO:0000256" key="8">
    <source>
        <dbReference type="ARBA" id="ARBA00023170"/>
    </source>
</evidence>
<evidence type="ECO:0000256" key="5">
    <source>
        <dbReference type="ARBA" id="ARBA00022989"/>
    </source>
</evidence>
<evidence type="ECO:0000313" key="13">
    <source>
        <dbReference type="EMBL" id="CAD7402171.1"/>
    </source>
</evidence>
<dbReference type="Gene3D" id="4.10.1240.10">
    <property type="entry name" value="GPCR, family 2, extracellular hormone receptor domain"/>
    <property type="match status" value="1"/>
</dbReference>
<dbReference type="PRINTS" id="PR00249">
    <property type="entry name" value="GPCRSECRETIN"/>
</dbReference>
<dbReference type="InterPro" id="IPR036445">
    <property type="entry name" value="GPCR_2_extracell_dom_sf"/>
</dbReference>
<dbReference type="PROSITE" id="PS50227">
    <property type="entry name" value="G_PROTEIN_RECEP_F2_3"/>
    <property type="match status" value="1"/>
</dbReference>
<dbReference type="GO" id="GO:0007166">
    <property type="term" value="P:cell surface receptor signaling pathway"/>
    <property type="evidence" value="ECO:0007669"/>
    <property type="project" value="InterPro"/>
</dbReference>
<feature type="transmembrane region" description="Helical" evidence="10">
    <location>
        <begin position="237"/>
        <end position="255"/>
    </location>
</feature>
<dbReference type="GO" id="GO:0005886">
    <property type="term" value="C:plasma membrane"/>
    <property type="evidence" value="ECO:0007669"/>
    <property type="project" value="UniProtKB-SubCell"/>
</dbReference>
<comment type="subcellular location">
    <subcellularLocation>
        <location evidence="1">Cell membrane</location>
        <topology evidence="1">Multi-pass membrane protein</topology>
    </subcellularLocation>
</comment>
<keyword evidence="9" id="KW-0807">Transducer</keyword>
<dbReference type="PANTHER" id="PTHR45620:SF42">
    <property type="entry name" value="G-PROTEIN COUPLED RECEPTOR SEB-2"/>
    <property type="match status" value="1"/>
</dbReference>
<protein>
    <submittedName>
        <fullName evidence="13">Uncharacterized protein</fullName>
    </submittedName>
</protein>
<feature type="transmembrane region" description="Helical" evidence="10">
    <location>
        <begin position="192"/>
        <end position="211"/>
    </location>
</feature>
<feature type="transmembrane region" description="Helical" evidence="10">
    <location>
        <begin position="304"/>
        <end position="327"/>
    </location>
</feature>
<feature type="transmembrane region" description="Helical" evidence="10">
    <location>
        <begin position="154"/>
        <end position="180"/>
    </location>
</feature>
<organism evidence="13">
    <name type="scientific">Timema cristinae</name>
    <name type="common">Walking stick</name>
    <dbReference type="NCBI Taxonomy" id="61476"/>
    <lineage>
        <taxon>Eukaryota</taxon>
        <taxon>Metazoa</taxon>
        <taxon>Ecdysozoa</taxon>
        <taxon>Arthropoda</taxon>
        <taxon>Hexapoda</taxon>
        <taxon>Insecta</taxon>
        <taxon>Pterygota</taxon>
        <taxon>Neoptera</taxon>
        <taxon>Polyneoptera</taxon>
        <taxon>Phasmatodea</taxon>
        <taxon>Timematodea</taxon>
        <taxon>Timematoidea</taxon>
        <taxon>Timematidae</taxon>
        <taxon>Timema</taxon>
    </lineage>
</organism>
<sequence>MWDGWDCWNSTPEGSTQHNYCKEYVYSSDKPPKCKHPCLKQCFPRNKTMTEATWNITSNYQGCSTRSRLAFRYLYHVGLLSVSTLSSIPAVIIFFSYRRLRITRIALHRNLLIANVFRCSMAIFQKVFVTYEALNTQNDDESLMDKNGTGCKILAVLVLISANSMFAMMLLEAVFLHRLIAAAFKAEPNMKILYCFAAGVTIFPVVAWIILRATKENTDCWSTDDAGYQWINDGTRITLLAINTLLMVDIIRVLLTKLKAVKSWHSDKIRRTVRSTLFLLPLFGVTVLFAAVRPDTTSCAWEQAYYIISYTMDGLQGPMVAILYCYFNREVRMMLKKTYSNMSENITFLHMGVSDQRIPRTGPRTTSMTNVDDPTLDISKMRNSMTESKTINLTYPTNSSSESTHEASFHFNDLFHSSRLSHPNINKPRASMFDRRSTLASISELRESVEEGSQNDKNSAQFLSQAWQSQPSTVGSPLLVVTFNTRCDPSA</sequence>
<keyword evidence="3" id="KW-1003">Cell membrane</keyword>
<accession>A0A7R9H172</accession>
<evidence type="ECO:0000256" key="2">
    <source>
        <dbReference type="ARBA" id="ARBA00005314"/>
    </source>
</evidence>
<keyword evidence="8" id="KW-0675">Receptor</keyword>
<dbReference type="PANTHER" id="PTHR45620">
    <property type="entry name" value="PDF RECEPTOR-LIKE PROTEIN-RELATED"/>
    <property type="match status" value="1"/>
</dbReference>
<evidence type="ECO:0000259" key="11">
    <source>
        <dbReference type="PROSITE" id="PS50227"/>
    </source>
</evidence>
<evidence type="ECO:0000256" key="10">
    <source>
        <dbReference type="SAM" id="Phobius"/>
    </source>
</evidence>
<dbReference type="EMBL" id="OC318480">
    <property type="protein sequence ID" value="CAD7402171.1"/>
    <property type="molecule type" value="Genomic_DNA"/>
</dbReference>
<gene>
    <name evidence="13" type="ORF">TCEB3V08_LOCUS6353</name>
</gene>
<evidence type="ECO:0000256" key="7">
    <source>
        <dbReference type="ARBA" id="ARBA00023136"/>
    </source>
</evidence>
<dbReference type="InterPro" id="IPR017981">
    <property type="entry name" value="GPCR_2-like_7TM"/>
</dbReference>
<keyword evidence="5 10" id="KW-1133">Transmembrane helix</keyword>
<keyword evidence="7 10" id="KW-0472">Membrane</keyword>
<evidence type="ECO:0000256" key="3">
    <source>
        <dbReference type="ARBA" id="ARBA00022475"/>
    </source>
</evidence>
<dbReference type="SUPFAM" id="SSF81321">
    <property type="entry name" value="Family A G protein-coupled receptor-like"/>
    <property type="match status" value="1"/>
</dbReference>
<evidence type="ECO:0000256" key="1">
    <source>
        <dbReference type="ARBA" id="ARBA00004651"/>
    </source>
</evidence>
<reference evidence="13" key="1">
    <citation type="submission" date="2020-11" db="EMBL/GenBank/DDBJ databases">
        <authorList>
            <person name="Tran Van P."/>
        </authorList>
    </citation>
    <scope>NUCLEOTIDE SEQUENCE</scope>
</reference>
<evidence type="ECO:0000256" key="9">
    <source>
        <dbReference type="ARBA" id="ARBA00023224"/>
    </source>
</evidence>
<dbReference type="InterPro" id="IPR001879">
    <property type="entry name" value="GPCR_2_extracellular_dom"/>
</dbReference>
<keyword evidence="6" id="KW-0297">G-protein coupled receptor</keyword>
<name>A0A7R9H172_TIMCR</name>
<keyword evidence="4 10" id="KW-0812">Transmembrane</keyword>
<evidence type="ECO:0000259" key="12">
    <source>
        <dbReference type="PROSITE" id="PS50261"/>
    </source>
</evidence>
<feature type="domain" description="G-protein coupled receptors family 2 profile 2" evidence="12">
    <location>
        <begin position="72"/>
        <end position="328"/>
    </location>
</feature>
<evidence type="ECO:0000256" key="4">
    <source>
        <dbReference type="ARBA" id="ARBA00022692"/>
    </source>
</evidence>
<comment type="similarity">
    <text evidence="2">Belongs to the G-protein coupled receptor 2 family.</text>
</comment>
<dbReference type="InterPro" id="IPR050332">
    <property type="entry name" value="GPCR_2"/>
</dbReference>
<dbReference type="InterPro" id="IPR000832">
    <property type="entry name" value="GPCR_2_secretin-like"/>
</dbReference>
<feature type="domain" description="G-protein coupled receptors family 2 profile 1" evidence="11">
    <location>
        <begin position="1"/>
        <end position="67"/>
    </location>
</feature>
<proteinExistence type="inferred from homology"/>
<dbReference type="PROSITE" id="PS50261">
    <property type="entry name" value="G_PROTEIN_RECEP_F2_4"/>
    <property type="match status" value="1"/>
</dbReference>
<feature type="transmembrane region" description="Helical" evidence="10">
    <location>
        <begin position="276"/>
        <end position="292"/>
    </location>
</feature>
<dbReference type="GO" id="GO:0008528">
    <property type="term" value="F:G protein-coupled peptide receptor activity"/>
    <property type="evidence" value="ECO:0007669"/>
    <property type="project" value="TreeGrafter"/>
</dbReference>
<dbReference type="Gene3D" id="1.20.1070.10">
    <property type="entry name" value="Rhodopsin 7-helix transmembrane proteins"/>
    <property type="match status" value="1"/>
</dbReference>
<feature type="transmembrane region" description="Helical" evidence="10">
    <location>
        <begin position="73"/>
        <end position="95"/>
    </location>
</feature>
<dbReference type="Pfam" id="PF00002">
    <property type="entry name" value="7tm_2"/>
    <property type="match status" value="1"/>
</dbReference>
<dbReference type="GO" id="GO:0007188">
    <property type="term" value="P:adenylate cyclase-modulating G protein-coupled receptor signaling pathway"/>
    <property type="evidence" value="ECO:0007669"/>
    <property type="project" value="TreeGrafter"/>
</dbReference>
<evidence type="ECO:0000256" key="6">
    <source>
        <dbReference type="ARBA" id="ARBA00023040"/>
    </source>
</evidence>